<evidence type="ECO:0000313" key="1">
    <source>
        <dbReference type="EMBL" id="PIB75510.1"/>
    </source>
</evidence>
<comment type="caution">
    <text evidence="1">The sequence shown here is derived from an EMBL/GenBank/DDBJ whole genome shotgun (WGS) entry which is preliminary data.</text>
</comment>
<dbReference type="RefSeq" id="WP_090587360.1">
    <property type="nucleotide sequence ID" value="NZ_CP104302.1"/>
</dbReference>
<protein>
    <recommendedName>
        <fullName evidence="3">DUF559 domain-containing protein</fullName>
    </recommendedName>
</protein>
<organism evidence="1 2">
    <name type="scientific">Mycolicibacterium brumae</name>
    <dbReference type="NCBI Taxonomy" id="85968"/>
    <lineage>
        <taxon>Bacteria</taxon>
        <taxon>Bacillati</taxon>
        <taxon>Actinomycetota</taxon>
        <taxon>Actinomycetes</taxon>
        <taxon>Mycobacteriales</taxon>
        <taxon>Mycobacteriaceae</taxon>
        <taxon>Mycolicibacterium</taxon>
    </lineage>
</organism>
<dbReference type="Proteomes" id="UP000230551">
    <property type="component" value="Unassembled WGS sequence"/>
</dbReference>
<dbReference type="EMBL" id="PDCN02000009">
    <property type="protein sequence ID" value="PIB75510.1"/>
    <property type="molecule type" value="Genomic_DNA"/>
</dbReference>
<name>A0A2G5PBR9_9MYCO</name>
<evidence type="ECO:0008006" key="3">
    <source>
        <dbReference type="Google" id="ProtNLM"/>
    </source>
</evidence>
<keyword evidence="2" id="KW-1185">Reference proteome</keyword>
<dbReference type="AlphaFoldDB" id="A0A2G5PBR9"/>
<dbReference type="OrthoDB" id="3173471at2"/>
<sequence length="280" mass="31370">MERVFIGSEALAAGRITRHDLRHHCVRVLPGVYASKTITLTIEDRAIATWLWSRRRGVITGLAAAALLGARWVDDDIPVDLNFDNNKAPPGVRVHRDLLLSHETQSVGGLTVTSAARTALDLARSGTVREAVARLDALARATRVTADEVSELARSHPNLRGVRRVAEALDLMDPGAESHPESWLRLLYIEAGFPRPQTQIPVPRQDVDGNFYLDMGWDDVMVASEYEGDDHRLDPVTAREDITRLEYIQSQGWTVIRVVAKMPRTEILRRIRLVWPARAR</sequence>
<reference evidence="1 2" key="1">
    <citation type="journal article" date="2017" name="Infect. Genet. Evol.">
        <title>The new phylogeny of the genus Mycobacterium: The old and the news.</title>
        <authorList>
            <person name="Tortoli E."/>
            <person name="Fedrizzi T."/>
            <person name="Meehan C.J."/>
            <person name="Trovato A."/>
            <person name="Grottola A."/>
            <person name="Giacobazzi E."/>
            <person name="Serpini G.F."/>
            <person name="Tagliazucchi S."/>
            <person name="Fabio A."/>
            <person name="Bettua C."/>
            <person name="Bertorelli R."/>
            <person name="Frascaro F."/>
            <person name="De Sanctis V."/>
            <person name="Pecorari M."/>
            <person name="Jousson O."/>
            <person name="Segata N."/>
            <person name="Cirillo D.M."/>
        </authorList>
    </citation>
    <scope>NUCLEOTIDE SEQUENCE [LARGE SCALE GENOMIC DNA]</scope>
    <source>
        <strain evidence="1 2">CIP1034565</strain>
    </source>
</reference>
<dbReference type="STRING" id="85968.GCA_900073015_01176"/>
<evidence type="ECO:0000313" key="2">
    <source>
        <dbReference type="Proteomes" id="UP000230551"/>
    </source>
</evidence>
<gene>
    <name evidence="1" type="ORF">CQY22_008790</name>
</gene>
<proteinExistence type="predicted"/>
<accession>A0A2G5PBR9</accession>